<organism evidence="1 2">
    <name type="scientific">Bartonella vinsonii subsp. berkhoffii str. Tweed</name>
    <dbReference type="NCBI Taxonomy" id="1094502"/>
    <lineage>
        <taxon>Bacteria</taxon>
        <taxon>Pseudomonadati</taxon>
        <taxon>Pseudomonadota</taxon>
        <taxon>Alphaproteobacteria</taxon>
        <taxon>Hyphomicrobiales</taxon>
        <taxon>Bartonellaceae</taxon>
        <taxon>Bartonella</taxon>
    </lineage>
</organism>
<dbReference type="PATRIC" id="fig|1094502.3.peg.1789"/>
<accession>N6UVG5</accession>
<dbReference type="Proteomes" id="UP000014011">
    <property type="component" value="Unassembled WGS sequence"/>
</dbReference>
<sequence length="153" mass="17644">MMKMHGCGQLDFFQQPVFPCREPVAQIDLERFRSHMKRAMARALRECRVERSVVAERMAHYLGIGCLSKASLDAYVAESKQVDISLPRFKAFVRATEAFWLWDEVVREDGLLLLQGDEARLAEIARLQQEQREIAARLKAMRATPVRIKRGQP</sequence>
<comment type="caution">
    <text evidence="1">The sequence shown here is derived from an EMBL/GenBank/DDBJ whole genome shotgun (WGS) entry which is preliminary data.</text>
</comment>
<proteinExistence type="predicted"/>
<dbReference type="AlphaFoldDB" id="N6UVG5"/>
<evidence type="ECO:0000313" key="1">
    <source>
        <dbReference type="EMBL" id="ENN94043.1"/>
    </source>
</evidence>
<evidence type="ECO:0000313" key="2">
    <source>
        <dbReference type="Proteomes" id="UP000014011"/>
    </source>
</evidence>
<reference evidence="1 2" key="1">
    <citation type="journal article" date="2013" name="PLoS Genet.">
        <title>A gene transfer agent and a dynamic repertoire of secretion systems hold the keys to the explosive radiation of the emerging pathogen Bartonella.</title>
        <authorList>
            <person name="Guy L."/>
            <person name="Nystedt B."/>
            <person name="Toft C."/>
            <person name="Zaremba-Niedzwiedzka K."/>
            <person name="Berglund E.C."/>
            <person name="Granberg F."/>
            <person name="Naslund K."/>
            <person name="Eriksson A.S."/>
            <person name="Andersson S.G."/>
        </authorList>
    </citation>
    <scope>NUCLEOTIDE SEQUENCE [LARGE SCALE GENOMIC DNA]</scope>
    <source>
        <strain evidence="1">Tweed</strain>
    </source>
</reference>
<name>N6UVG5_BARVB</name>
<protein>
    <submittedName>
        <fullName evidence="1">Uncharacterized protein</fullName>
    </submittedName>
</protein>
<dbReference type="HOGENOM" id="CLU_1709658_0_0_5"/>
<dbReference type="EMBL" id="AGWD01000021">
    <property type="protein sequence ID" value="ENN94043.1"/>
    <property type="molecule type" value="Genomic_DNA"/>
</dbReference>
<gene>
    <name evidence="1" type="ORF">BVtw_14500</name>
</gene>